<dbReference type="KEGG" id="hbi:HBZC1_04780"/>
<dbReference type="HOGENOM" id="CLU_2522957_0_0_7"/>
<gene>
    <name evidence="1" type="ordered locus">HBZC1_04780</name>
</gene>
<keyword evidence="2" id="KW-1185">Reference proteome</keyword>
<accession>F8KQ21</accession>
<dbReference type="AlphaFoldDB" id="F8KQ21"/>
<dbReference type="Proteomes" id="UP000008387">
    <property type="component" value="Chromosome"/>
</dbReference>
<evidence type="ECO:0000313" key="2">
    <source>
        <dbReference type="Proteomes" id="UP000008387"/>
    </source>
</evidence>
<dbReference type="STRING" id="1002804.HBZC1_04780"/>
<protein>
    <submittedName>
        <fullName evidence="1">Putative lipopolysaccharide biosynthesis protein</fullName>
    </submittedName>
</protein>
<dbReference type="EMBL" id="FR871757">
    <property type="protein sequence ID" value="CCB79464.1"/>
    <property type="molecule type" value="Genomic_DNA"/>
</dbReference>
<reference evidence="1 2" key="1">
    <citation type="journal article" date="2011" name="J. Bacteriol.">
        <title>Genome sequence of Helicobacter bizzozeronii strain CIII-1, an isolate from human gastric mucosa.</title>
        <authorList>
            <person name="Schott T."/>
            <person name="Rossi M."/>
            <person name="Hanninen M.L."/>
        </authorList>
    </citation>
    <scope>NUCLEOTIDE SEQUENCE [LARGE SCALE GENOMIC DNA]</scope>
    <source>
        <strain evidence="1 2">CIII-1</strain>
    </source>
</reference>
<dbReference type="eggNOG" id="COG3306">
    <property type="taxonomic scope" value="Bacteria"/>
</dbReference>
<name>F8KQ21_HELBC</name>
<sequence>MHIFVIHLSKQTCLKHSLKERNIESLLESLQNPKHPVEVFDAIYAKTSKGLHPLVQKHVHPYFVHTNLNLAGKLLGGGGGGSLCPYLTHAGIALNMVVRP</sequence>
<proteinExistence type="predicted"/>
<organism evidence="1 2">
    <name type="scientific">Helicobacter bizzozeronii (strain CIII-1)</name>
    <dbReference type="NCBI Taxonomy" id="1002804"/>
    <lineage>
        <taxon>Bacteria</taxon>
        <taxon>Pseudomonadati</taxon>
        <taxon>Campylobacterota</taxon>
        <taxon>Epsilonproteobacteria</taxon>
        <taxon>Campylobacterales</taxon>
        <taxon>Helicobacteraceae</taxon>
        <taxon>Helicobacter</taxon>
    </lineage>
</organism>
<evidence type="ECO:0000313" key="1">
    <source>
        <dbReference type="EMBL" id="CCB79464.1"/>
    </source>
</evidence>